<evidence type="ECO:0000313" key="3">
    <source>
        <dbReference type="Proteomes" id="UP001144397"/>
    </source>
</evidence>
<evidence type="ECO:0000313" key="4">
    <source>
        <dbReference type="Proteomes" id="UP001245370"/>
    </source>
</evidence>
<organism evidence="1 3">
    <name type="scientific">Xanthobacter flavus</name>
    <dbReference type="NCBI Taxonomy" id="281"/>
    <lineage>
        <taxon>Bacteria</taxon>
        <taxon>Pseudomonadati</taxon>
        <taxon>Pseudomonadota</taxon>
        <taxon>Alphaproteobacteria</taxon>
        <taxon>Hyphomicrobiales</taxon>
        <taxon>Xanthobacteraceae</taxon>
        <taxon>Xanthobacter</taxon>
    </lineage>
</organism>
<keyword evidence="2" id="KW-0560">Oxidoreductase</keyword>
<dbReference type="Proteomes" id="UP001144397">
    <property type="component" value="Unassembled WGS sequence"/>
</dbReference>
<dbReference type="GeneID" id="95763787"/>
<dbReference type="Pfam" id="PF11390">
    <property type="entry name" value="FdsD"/>
    <property type="match status" value="1"/>
</dbReference>
<comment type="caution">
    <text evidence="1">The sequence shown here is derived from an EMBL/GenBank/DDBJ whole genome shotgun (WGS) entry which is preliminary data.</text>
</comment>
<dbReference type="EC" id="1.17.1.9" evidence="2"/>
<accession>A0A9W6FME7</accession>
<protein>
    <submittedName>
        <fullName evidence="1">Formate dehydrogenase subunit delta</fullName>
        <ecNumber evidence="2">1.17.1.9</ecNumber>
    </submittedName>
</protein>
<dbReference type="EMBL" id="JAVDPY010000005">
    <property type="protein sequence ID" value="MDR6334653.1"/>
    <property type="molecule type" value="Genomic_DNA"/>
</dbReference>
<reference evidence="1" key="1">
    <citation type="submission" date="2022-12" db="EMBL/GenBank/DDBJ databases">
        <title>Reference genome sequencing for broad-spectrum identification of bacterial and archaeal isolates by mass spectrometry.</title>
        <authorList>
            <person name="Sekiguchi Y."/>
            <person name="Tourlousse D.M."/>
        </authorList>
    </citation>
    <scope>NUCLEOTIDE SEQUENCE</scope>
    <source>
        <strain evidence="1">301</strain>
    </source>
</reference>
<name>A0A9W6FME7_XANFL</name>
<reference evidence="2 4" key="2">
    <citation type="submission" date="2023-07" db="EMBL/GenBank/DDBJ databases">
        <title>Genomic Encyclopedia of Type Strains, Phase IV (KMG-IV): sequencing the most valuable type-strain genomes for metagenomic binning, comparative biology and taxonomic classification.</title>
        <authorList>
            <person name="Goeker M."/>
        </authorList>
    </citation>
    <scope>NUCLEOTIDE SEQUENCE [LARGE SCALE GENOMIC DNA]</scope>
    <source>
        <strain evidence="2 4">DSM 338</strain>
    </source>
</reference>
<dbReference type="Proteomes" id="UP001245370">
    <property type="component" value="Unassembled WGS sequence"/>
</dbReference>
<evidence type="ECO:0000313" key="1">
    <source>
        <dbReference type="EMBL" id="GLI23327.1"/>
    </source>
</evidence>
<keyword evidence="4" id="KW-1185">Reference proteome</keyword>
<dbReference type="GO" id="GO:0008863">
    <property type="term" value="F:formate dehydrogenase (NAD+) activity"/>
    <property type="evidence" value="ECO:0007669"/>
    <property type="project" value="UniProtKB-EC"/>
</dbReference>
<dbReference type="RefSeq" id="WP_024279615.1">
    <property type="nucleotide sequence ID" value="NZ_BSDO01000004.1"/>
</dbReference>
<proteinExistence type="predicted"/>
<dbReference type="InterPro" id="IPR021074">
    <property type="entry name" value="Formate_DH_dsu"/>
</dbReference>
<sequence>MSHNSTEKLVYMANQIATAFAAQKHEAAVEATRTHIKKFWDPRMRSKIAEHVAHGGEGLQPIAREALEGLQAPKAA</sequence>
<dbReference type="AlphaFoldDB" id="A0A9W6FME7"/>
<evidence type="ECO:0000313" key="2">
    <source>
        <dbReference type="EMBL" id="MDR6334653.1"/>
    </source>
</evidence>
<dbReference type="EMBL" id="BSDO01000004">
    <property type="protein sequence ID" value="GLI23327.1"/>
    <property type="molecule type" value="Genomic_DNA"/>
</dbReference>
<gene>
    <name evidence="2" type="ORF">GGQ86_003135</name>
    <name evidence="1" type="ORF">XFLAVUS301_30010</name>
</gene>